<dbReference type="AlphaFoldDB" id="A0A0P8X4R9"/>
<dbReference type="Proteomes" id="UP000050349">
    <property type="component" value="Unassembled WGS sequence"/>
</dbReference>
<dbReference type="InterPro" id="IPR005039">
    <property type="entry name" value="Ant_C"/>
</dbReference>
<dbReference type="EMBL" id="LJXB01000062">
    <property type="protein sequence ID" value="KPU60982.1"/>
    <property type="molecule type" value="Genomic_DNA"/>
</dbReference>
<evidence type="ECO:0000259" key="1">
    <source>
        <dbReference type="Pfam" id="PF03374"/>
    </source>
</evidence>
<evidence type="ECO:0000313" key="3">
    <source>
        <dbReference type="Proteomes" id="UP000050349"/>
    </source>
</evidence>
<sequence length="277" mass="31208">MAYRLEESDLQVIQKHFGVREMKIEAAPEVAANAPVMLSVVKAPVAEDGPPTMSSLEIAQLTGKVHTNVLRDIRKMLLDLSMPELKFESTYLDSQKREKACFKLPRDLTETLVTGYSTPLRHKVVVRLRELEKQAAKPAPVANLNDPAALRGLLLGYTEQVLQLEHKLEEAAPAINLYAAIGVSQDAQPLISVAKVFNTGQNRLFRYLRKHNILMTGGDKQNLPYQQYQDAGRFEVKWETVEVHTGEIKLKHRPFFTGKGAIWIDEFIKEHRGQAEG</sequence>
<dbReference type="Pfam" id="PF03374">
    <property type="entry name" value="ANT"/>
    <property type="match status" value="1"/>
</dbReference>
<dbReference type="GO" id="GO:0003677">
    <property type="term" value="F:DNA binding"/>
    <property type="evidence" value="ECO:0007669"/>
    <property type="project" value="InterPro"/>
</dbReference>
<accession>A0A0P8X4R9</accession>
<reference evidence="2 3" key="1">
    <citation type="submission" date="2015-09" db="EMBL/GenBank/DDBJ databases">
        <authorList>
            <person name="Jackson K.R."/>
            <person name="Lunt B.L."/>
            <person name="Fisher J.N.B."/>
            <person name="Gardner A.V."/>
            <person name="Bailey M.E."/>
            <person name="Deus L.M."/>
            <person name="Earl A.S."/>
            <person name="Gibby P.D."/>
            <person name="Hartmann K.A."/>
            <person name="Liu J.E."/>
            <person name="Manci A.M."/>
            <person name="Nielsen D.A."/>
            <person name="Solomon M.B."/>
            <person name="Breakwell D.P."/>
            <person name="Burnett S.H."/>
            <person name="Grose J.H."/>
        </authorList>
    </citation>
    <scope>NUCLEOTIDE SEQUENCE [LARGE SCALE GENOMIC DNA]</scope>
    <source>
        <strain evidence="2 3">S613</strain>
    </source>
</reference>
<evidence type="ECO:0000313" key="2">
    <source>
        <dbReference type="EMBL" id="KPU60982.1"/>
    </source>
</evidence>
<dbReference type="InterPro" id="IPR014054">
    <property type="entry name" value="Phage_regulatory_Rha"/>
</dbReference>
<dbReference type="Pfam" id="PF09669">
    <property type="entry name" value="Phage_pRha"/>
    <property type="match status" value="1"/>
</dbReference>
<protein>
    <submittedName>
        <fullName evidence="2">Phage antirepressor KilAC domain protein</fullName>
    </submittedName>
</protein>
<name>A0A0P8X4R9_PSEFL</name>
<organism evidence="2 3">
    <name type="scientific">Pseudomonas fluorescens</name>
    <dbReference type="NCBI Taxonomy" id="294"/>
    <lineage>
        <taxon>Bacteria</taxon>
        <taxon>Pseudomonadati</taxon>
        <taxon>Pseudomonadota</taxon>
        <taxon>Gammaproteobacteria</taxon>
        <taxon>Pseudomonadales</taxon>
        <taxon>Pseudomonadaceae</taxon>
        <taxon>Pseudomonas</taxon>
    </lineage>
</organism>
<feature type="domain" description="Antirepressor protein C-terminal" evidence="1">
    <location>
        <begin position="165"/>
        <end position="270"/>
    </location>
</feature>
<comment type="caution">
    <text evidence="2">The sequence shown here is derived from an EMBL/GenBank/DDBJ whole genome shotgun (WGS) entry which is preliminary data.</text>
</comment>
<proteinExistence type="predicted"/>
<dbReference type="RefSeq" id="WP_196373659.1">
    <property type="nucleotide sequence ID" value="NZ_LJXB01000062.1"/>
</dbReference>
<dbReference type="PATRIC" id="fig|294.162.peg.1232"/>
<gene>
    <name evidence="2" type="ORF">AN403_5073</name>
</gene>